<dbReference type="Pfam" id="PF03190">
    <property type="entry name" value="Thioredox_DsbH"/>
    <property type="match status" value="1"/>
</dbReference>
<dbReference type="PANTHER" id="PTHR42899:SF1">
    <property type="entry name" value="SPERMATOGENESIS-ASSOCIATED PROTEIN 20"/>
    <property type="match status" value="1"/>
</dbReference>
<dbReference type="SUPFAM" id="SSF52833">
    <property type="entry name" value="Thioredoxin-like"/>
    <property type="match status" value="1"/>
</dbReference>
<dbReference type="RefSeq" id="WP_379664283.1">
    <property type="nucleotide sequence ID" value="NZ_JBHUDG010000051.1"/>
</dbReference>
<dbReference type="Proteomes" id="UP001597118">
    <property type="component" value="Unassembled WGS sequence"/>
</dbReference>
<sequence length="669" mass="77399">MANRLINSSSPYLLQHANNPVDWYPWGEEALNKAREENKLILVSIGYSACHWCHVMEHESFEDEDIAVIMNKFFVCIKVDREERPDIDQIYMNAVQLMTGRGGWPLNCFCLPDQRPIYGGTYFRKEDWRNLLLNLAQFYQNTPKEAEEYAVRLTEGIRQSEKLTFVNTERIYKPKDIQGILKPWKMLFDFSEGGHNKAPKFPMPDNWAFLMKVAHLEKDDAARVIVKLTLDKMAAGGIYDHLGGGFARYSVDHQWHIPHFEKMLYDNGQLMSLYADAYKFYKDEHYKEVVYETFSWLLREMISPESGFYSALDADSEGVEGKFYTWDKAEINKVLDSKTAEIFNDYYEITEDGNWEEEQINNPWIRKTKEEVANKFSISEEKLNNLLSEAKEKLLEHRNKRVHPGLDDKILTSWNALMLKGLCDAYKAFNDNQFLELANKNAVFILNNMLAENGKLFRNYKGSKASISAFLDDYALLIQAFISLYEVTFDEKWIFSADKLTEFVLTHFKDSESGLFFYTSDLDKELIARKCEVMDNVIPSSNSVMAHNLKKLGLLLDKESYLDYYQGMLRTVAPHIASYGSAYSNWASLLLDEVYGLYEIAITGENVEEKRIALEKFYIPNKIILGGKSGTLPLLADKFIGETKIFVCENKTCQLPVSEVKQAIEQIYN</sequence>
<keyword evidence="3" id="KW-1185">Reference proteome</keyword>
<name>A0ABW4IGR4_9SPHI</name>
<dbReference type="PANTHER" id="PTHR42899">
    <property type="entry name" value="SPERMATOGENESIS-ASSOCIATED PROTEIN 20"/>
    <property type="match status" value="1"/>
</dbReference>
<gene>
    <name evidence="2" type="ORF">ACFSAH_18970</name>
</gene>
<organism evidence="2 3">
    <name type="scientific">Pseudopedobacter beijingensis</name>
    <dbReference type="NCBI Taxonomy" id="1207056"/>
    <lineage>
        <taxon>Bacteria</taxon>
        <taxon>Pseudomonadati</taxon>
        <taxon>Bacteroidota</taxon>
        <taxon>Sphingobacteriia</taxon>
        <taxon>Sphingobacteriales</taxon>
        <taxon>Sphingobacteriaceae</taxon>
        <taxon>Pseudopedobacter</taxon>
    </lineage>
</organism>
<evidence type="ECO:0000313" key="2">
    <source>
        <dbReference type="EMBL" id="MFD1631961.1"/>
    </source>
</evidence>
<dbReference type="PIRSF" id="PIRSF006402">
    <property type="entry name" value="UCP006402_thioredoxin"/>
    <property type="match status" value="1"/>
</dbReference>
<dbReference type="SUPFAM" id="SSF48208">
    <property type="entry name" value="Six-hairpin glycosidases"/>
    <property type="match status" value="1"/>
</dbReference>
<accession>A0ABW4IGR4</accession>
<dbReference type="InterPro" id="IPR008928">
    <property type="entry name" value="6-hairpin_glycosidase_sf"/>
</dbReference>
<proteinExistence type="predicted"/>
<protein>
    <submittedName>
        <fullName evidence="2">Thioredoxin domain-containing protein</fullName>
    </submittedName>
</protein>
<dbReference type="InterPro" id="IPR036249">
    <property type="entry name" value="Thioredoxin-like_sf"/>
</dbReference>
<dbReference type="Gene3D" id="1.50.10.20">
    <property type="match status" value="1"/>
</dbReference>
<dbReference type="InterPro" id="IPR024705">
    <property type="entry name" value="Ssp411"/>
</dbReference>
<reference evidence="3" key="1">
    <citation type="journal article" date="2019" name="Int. J. Syst. Evol. Microbiol.">
        <title>The Global Catalogue of Microorganisms (GCM) 10K type strain sequencing project: providing services to taxonomists for standard genome sequencing and annotation.</title>
        <authorList>
            <consortium name="The Broad Institute Genomics Platform"/>
            <consortium name="The Broad Institute Genome Sequencing Center for Infectious Disease"/>
            <person name="Wu L."/>
            <person name="Ma J."/>
        </authorList>
    </citation>
    <scope>NUCLEOTIDE SEQUENCE [LARGE SCALE GENOMIC DNA]</scope>
    <source>
        <strain evidence="3">CCUG 53762</strain>
    </source>
</reference>
<feature type="domain" description="Spermatogenesis-associated protein 20-like TRX" evidence="1">
    <location>
        <begin position="3"/>
        <end position="155"/>
    </location>
</feature>
<dbReference type="InterPro" id="IPR004879">
    <property type="entry name" value="Ssp411-like_TRX"/>
</dbReference>
<dbReference type="Gene3D" id="3.40.30.10">
    <property type="entry name" value="Glutaredoxin"/>
    <property type="match status" value="1"/>
</dbReference>
<dbReference type="EMBL" id="JBHUDG010000051">
    <property type="protein sequence ID" value="MFD1631961.1"/>
    <property type="molecule type" value="Genomic_DNA"/>
</dbReference>
<dbReference type="CDD" id="cd02955">
    <property type="entry name" value="SSP411"/>
    <property type="match status" value="1"/>
</dbReference>
<comment type="caution">
    <text evidence="2">The sequence shown here is derived from an EMBL/GenBank/DDBJ whole genome shotgun (WGS) entry which is preliminary data.</text>
</comment>
<evidence type="ECO:0000313" key="3">
    <source>
        <dbReference type="Proteomes" id="UP001597118"/>
    </source>
</evidence>
<evidence type="ECO:0000259" key="1">
    <source>
        <dbReference type="Pfam" id="PF03190"/>
    </source>
</evidence>